<dbReference type="PANTHER" id="PTHR45712">
    <property type="entry name" value="AGAP008170-PA"/>
    <property type="match status" value="1"/>
</dbReference>
<gene>
    <name evidence="12" type="ORF">BYL167_LOCUS29787</name>
    <name evidence="4" type="ORF">CJN711_LOCUS745</name>
    <name evidence="11" type="ORF">GIL414_LOCUS26075</name>
    <name evidence="5" type="ORF">KQP761_LOCUS2056</name>
    <name evidence="6" type="ORF">MBJ925_LOCUS1018</name>
    <name evidence="13" type="ORF">OVN521_LOCUS36262</name>
    <name evidence="10" type="ORF">SMN809_LOCUS26287</name>
    <name evidence="9" type="ORF">UXM345_LOCUS4435</name>
    <name evidence="7" type="ORF">WKI299_LOCUS1589</name>
    <name evidence="8" type="ORF">XDN619_LOCUS2170</name>
</gene>
<dbReference type="Proteomes" id="UP000663856">
    <property type="component" value="Unassembled WGS sequence"/>
</dbReference>
<dbReference type="Gene3D" id="3.80.10.10">
    <property type="entry name" value="Ribonuclease Inhibitor"/>
    <property type="match status" value="1"/>
</dbReference>
<dbReference type="SUPFAM" id="SSF52058">
    <property type="entry name" value="L domain-like"/>
    <property type="match status" value="1"/>
</dbReference>
<dbReference type="EMBL" id="CAJOBI010037071">
    <property type="protein sequence ID" value="CAF4305194.1"/>
    <property type="molecule type" value="Genomic_DNA"/>
</dbReference>
<comment type="caution">
    <text evidence="6">The sequence shown here is derived from an EMBL/GenBank/DDBJ whole genome shotgun (WGS) entry which is preliminary data.</text>
</comment>
<evidence type="ECO:0000313" key="5">
    <source>
        <dbReference type="EMBL" id="CAF1246317.1"/>
    </source>
</evidence>
<protein>
    <submittedName>
        <fullName evidence="6">Uncharacterized protein</fullName>
    </submittedName>
</protein>
<keyword evidence="3" id="KW-0732">Signal</keyword>
<evidence type="ECO:0000256" key="1">
    <source>
        <dbReference type="ARBA" id="ARBA00022614"/>
    </source>
</evidence>
<organism evidence="6 14">
    <name type="scientific">Rotaria magnacalcarata</name>
    <dbReference type="NCBI Taxonomy" id="392030"/>
    <lineage>
        <taxon>Eukaryota</taxon>
        <taxon>Metazoa</taxon>
        <taxon>Spiralia</taxon>
        <taxon>Gnathifera</taxon>
        <taxon>Rotifera</taxon>
        <taxon>Eurotatoria</taxon>
        <taxon>Bdelloidea</taxon>
        <taxon>Philodinida</taxon>
        <taxon>Philodinidae</taxon>
        <taxon>Rotaria</taxon>
    </lineage>
</organism>
<dbReference type="EMBL" id="CAJOBG010042991">
    <property type="protein sequence ID" value="CAF4423753.1"/>
    <property type="molecule type" value="Genomic_DNA"/>
</dbReference>
<dbReference type="Proteomes" id="UP000663842">
    <property type="component" value="Unassembled WGS sequence"/>
</dbReference>
<dbReference type="Pfam" id="PF13855">
    <property type="entry name" value="LRR_8"/>
    <property type="match status" value="1"/>
</dbReference>
<evidence type="ECO:0000313" key="10">
    <source>
        <dbReference type="EMBL" id="CAF4305194.1"/>
    </source>
</evidence>
<evidence type="ECO:0000313" key="11">
    <source>
        <dbReference type="EMBL" id="CAF4306148.1"/>
    </source>
</evidence>
<dbReference type="Proteomes" id="UP000681720">
    <property type="component" value="Unassembled WGS sequence"/>
</dbReference>
<dbReference type="EMBL" id="CAJOBH010046729">
    <property type="protein sequence ID" value="CAF4358352.1"/>
    <property type="molecule type" value="Genomic_DNA"/>
</dbReference>
<feature type="chain" id="PRO_5036412938" evidence="3">
    <location>
        <begin position="23"/>
        <end position="468"/>
    </location>
</feature>
<dbReference type="InterPro" id="IPR050333">
    <property type="entry name" value="SLRP"/>
</dbReference>
<evidence type="ECO:0000313" key="12">
    <source>
        <dbReference type="EMBL" id="CAF4358352.1"/>
    </source>
</evidence>
<dbReference type="Proteomes" id="UP000663866">
    <property type="component" value="Unassembled WGS sequence"/>
</dbReference>
<evidence type="ECO:0000256" key="2">
    <source>
        <dbReference type="ARBA" id="ARBA00022737"/>
    </source>
</evidence>
<evidence type="ECO:0000313" key="7">
    <source>
        <dbReference type="EMBL" id="CAF1936881.1"/>
    </source>
</evidence>
<evidence type="ECO:0000256" key="3">
    <source>
        <dbReference type="SAM" id="SignalP"/>
    </source>
</evidence>
<feature type="signal peptide" evidence="3">
    <location>
        <begin position="1"/>
        <end position="22"/>
    </location>
</feature>
<dbReference type="InterPro" id="IPR001611">
    <property type="entry name" value="Leu-rich_rpt"/>
</dbReference>
<sequence length="468" mass="54919">MNLRSEFFSFFLILFNLDLCLSSICSQYYPLQSQPQLCECEDASSSGTPSSILLKCIGLSTIPNLYSNIIYNTIQIDSCLNDLNFQYESFNNLTINILRIHHCNLLNINDQTFANIKQLEKFTLENSTIISLKVSNENFQELFSISSFQKLKSLTLKNIHYHQKNKHDKKLNLELLLQQLLFLHRLELSNIFIDSYRYYDIYSVGQHLTYLSLTNTHQLSLLPIEYLVSLERLIIRHLPNLFQTQPLIGSLKKLQNLKYIAFEHNQLESIENLQSNTIDDIDLSSNLIEKIDEYTFEYIPKLRHLTLTNNPLNSIDKNAFCGIKNLERLSIHITHKQISPLDNCILINYPRLKIVEDASTKLQCNCQLLNIFNLQRQENVDINRLFKMNQDCLYNDRFVRVYELEKYLNCSSFNQCTDFCQYRQRKTQTIPTILSHFQVKSKYTSLSTSLYSFFSYTLCLLLSCFLYL</sequence>
<dbReference type="EMBL" id="CAJNOV010000050">
    <property type="protein sequence ID" value="CAF0968406.1"/>
    <property type="molecule type" value="Genomic_DNA"/>
</dbReference>
<dbReference type="Proteomes" id="UP000663824">
    <property type="component" value="Unassembled WGS sequence"/>
</dbReference>
<keyword evidence="15" id="KW-1185">Reference proteome</keyword>
<reference evidence="6" key="1">
    <citation type="submission" date="2021-02" db="EMBL/GenBank/DDBJ databases">
        <authorList>
            <person name="Nowell W R."/>
        </authorList>
    </citation>
    <scope>NUCLEOTIDE SEQUENCE</scope>
</reference>
<dbReference type="AlphaFoldDB" id="A0A816KCU4"/>
<dbReference type="EMBL" id="CAJNRG010000103">
    <property type="protein sequence ID" value="CAF1976915.1"/>
    <property type="molecule type" value="Genomic_DNA"/>
</dbReference>
<dbReference type="Proteomes" id="UP000663834">
    <property type="component" value="Unassembled WGS sequence"/>
</dbReference>
<keyword evidence="2" id="KW-0677">Repeat</keyword>
<dbReference type="PROSITE" id="PS51450">
    <property type="entry name" value="LRR"/>
    <property type="match status" value="2"/>
</dbReference>
<dbReference type="Proteomes" id="UP000681967">
    <property type="component" value="Unassembled WGS sequence"/>
</dbReference>
<dbReference type="OrthoDB" id="676979at2759"/>
<dbReference type="EMBL" id="CAJOBF010000303">
    <property type="protein sequence ID" value="CAF3794494.1"/>
    <property type="molecule type" value="Genomic_DNA"/>
</dbReference>
<dbReference type="InterPro" id="IPR032675">
    <property type="entry name" value="LRR_dom_sf"/>
</dbReference>
<dbReference type="Proteomes" id="UP000663887">
    <property type="component" value="Unassembled WGS sequence"/>
</dbReference>
<evidence type="ECO:0000313" key="13">
    <source>
        <dbReference type="EMBL" id="CAF4423753.1"/>
    </source>
</evidence>
<dbReference type="Proteomes" id="UP000663855">
    <property type="component" value="Unassembled WGS sequence"/>
</dbReference>
<evidence type="ECO:0000313" key="14">
    <source>
        <dbReference type="Proteomes" id="UP000663824"/>
    </source>
</evidence>
<evidence type="ECO:0000313" key="9">
    <source>
        <dbReference type="EMBL" id="CAF3794494.1"/>
    </source>
</evidence>
<proteinExistence type="predicted"/>
<evidence type="ECO:0000313" key="4">
    <source>
        <dbReference type="EMBL" id="CAF0968406.1"/>
    </source>
</evidence>
<accession>A0A816KCU4</accession>
<dbReference type="Proteomes" id="UP000676336">
    <property type="component" value="Unassembled WGS sequence"/>
</dbReference>
<dbReference type="PANTHER" id="PTHR45712:SF22">
    <property type="entry name" value="INSULIN-LIKE GROWTH FACTOR-BINDING PROTEIN COMPLEX ACID LABILE SUBUNIT"/>
    <property type="match status" value="1"/>
</dbReference>
<dbReference type="EMBL" id="CAJNRE010000065">
    <property type="protein sequence ID" value="CAF1914018.1"/>
    <property type="molecule type" value="Genomic_DNA"/>
</dbReference>
<dbReference type="EMBL" id="CAJNOW010000131">
    <property type="protein sequence ID" value="CAF1246317.1"/>
    <property type="molecule type" value="Genomic_DNA"/>
</dbReference>
<keyword evidence="1" id="KW-0433">Leucine-rich repeat</keyword>
<evidence type="ECO:0000313" key="15">
    <source>
        <dbReference type="Proteomes" id="UP000663866"/>
    </source>
</evidence>
<dbReference type="EMBL" id="CAJOBJ010037126">
    <property type="protein sequence ID" value="CAF4306148.1"/>
    <property type="molecule type" value="Genomic_DNA"/>
</dbReference>
<name>A0A816KCU4_9BILA</name>
<evidence type="ECO:0000313" key="8">
    <source>
        <dbReference type="EMBL" id="CAF1976915.1"/>
    </source>
</evidence>
<dbReference type="EMBL" id="CAJNRF010000092">
    <property type="protein sequence ID" value="CAF1936881.1"/>
    <property type="molecule type" value="Genomic_DNA"/>
</dbReference>
<evidence type="ECO:0000313" key="6">
    <source>
        <dbReference type="EMBL" id="CAF1914018.1"/>
    </source>
</evidence>